<dbReference type="Proteomes" id="UP000593567">
    <property type="component" value="Unassembled WGS sequence"/>
</dbReference>
<dbReference type="Pfam" id="PF05891">
    <property type="entry name" value="Methyltransf_PK"/>
    <property type="match status" value="1"/>
</dbReference>
<dbReference type="PANTHER" id="PTHR12753">
    <property type="entry name" value="AD-003 - RELATED"/>
    <property type="match status" value="1"/>
</dbReference>
<evidence type="ECO:0000256" key="7">
    <source>
        <dbReference type="ARBA" id="ARBA00043129"/>
    </source>
</evidence>
<comment type="catalytic activity">
    <reaction evidence="8">
        <text>N-terminal L-seryl-L-prolyl-L-lysyl-[protein] + 3 S-adenosyl-L-methionine = N-terminal N,N,N-trimethyl-L-seryl-L-prolyl-L-lysyl-[protein] + 3 S-adenosyl-L-homocysteine + 3 H(+)</text>
        <dbReference type="Rhea" id="RHEA:54724"/>
        <dbReference type="Rhea" id="RHEA-COMP:13789"/>
        <dbReference type="Rhea" id="RHEA-COMP:13973"/>
        <dbReference type="ChEBI" id="CHEBI:15378"/>
        <dbReference type="ChEBI" id="CHEBI:57856"/>
        <dbReference type="ChEBI" id="CHEBI:59789"/>
        <dbReference type="ChEBI" id="CHEBI:138061"/>
        <dbReference type="ChEBI" id="CHEBI:138317"/>
        <dbReference type="EC" id="2.1.1.244"/>
    </reaction>
</comment>
<dbReference type="SUPFAM" id="SSF53335">
    <property type="entry name" value="S-adenosyl-L-methionine-dependent methyltransferases"/>
    <property type="match status" value="1"/>
</dbReference>
<evidence type="ECO:0000256" key="8">
    <source>
        <dbReference type="ARBA" id="ARBA00047306"/>
    </source>
</evidence>
<dbReference type="GO" id="GO:0032259">
    <property type="term" value="P:methylation"/>
    <property type="evidence" value="ECO:0007669"/>
    <property type="project" value="UniProtKB-KW"/>
</dbReference>
<evidence type="ECO:0000256" key="9">
    <source>
        <dbReference type="ARBA" id="ARBA00047885"/>
    </source>
</evidence>
<accession>A0A7J7JFD6</accession>
<evidence type="ECO:0000256" key="10">
    <source>
        <dbReference type="ARBA" id="ARBA00048167"/>
    </source>
</evidence>
<evidence type="ECO:0000256" key="4">
    <source>
        <dbReference type="ARBA" id="ARBA00022691"/>
    </source>
</evidence>
<comment type="catalytic activity">
    <reaction evidence="9">
        <text>N-terminal L-prolyl-L-prolyl-L-lysyl-[protein] + 2 S-adenosyl-L-methionine = N-terminal N,N-dimethyl-L-prolyl-L-prolyl-L-lysyl-[protein] + 2 S-adenosyl-L-homocysteine + 2 H(+)</text>
        <dbReference type="Rhea" id="RHEA:54736"/>
        <dbReference type="Rhea" id="RHEA-COMP:13787"/>
        <dbReference type="Rhea" id="RHEA-COMP:13974"/>
        <dbReference type="ChEBI" id="CHEBI:15378"/>
        <dbReference type="ChEBI" id="CHEBI:57856"/>
        <dbReference type="ChEBI" id="CHEBI:59789"/>
        <dbReference type="ChEBI" id="CHEBI:138059"/>
        <dbReference type="ChEBI" id="CHEBI:138318"/>
        <dbReference type="EC" id="2.1.1.244"/>
    </reaction>
</comment>
<dbReference type="InterPro" id="IPR029063">
    <property type="entry name" value="SAM-dependent_MTases_sf"/>
</dbReference>
<evidence type="ECO:0000256" key="5">
    <source>
        <dbReference type="ARBA" id="ARBA00039112"/>
    </source>
</evidence>
<dbReference type="EMBL" id="VXIV02002594">
    <property type="protein sequence ID" value="KAF6024301.1"/>
    <property type="molecule type" value="Genomic_DNA"/>
</dbReference>
<sequence>MEKHVELEHVDTKHKFYQDALSYWSNVPPTVDGMLGGFSYITTTDVNGSSKFLKTLMNSEKIGRCRALDCGAGIGRVTKNLLLPLFDTVDMLEVVGHLTDKHLAEFLKRCQMHLNENGIICIKDNVANTRSFDHDDSSMIRSLDEMKSVIAAAGLTIIQEQLQSGFPPTIYDVPMIAFR</sequence>
<keyword evidence="2" id="KW-0489">Methyltransferase</keyword>
<protein>
    <recommendedName>
        <fullName evidence="6">Alpha N-terminal protein methyltransferase 1</fullName>
        <ecNumber evidence="5">2.1.1.244</ecNumber>
    </recommendedName>
    <alternativeName>
        <fullName evidence="7">X-Pro-Lys N-terminal protein methyltransferase 1</fullName>
    </alternativeName>
</protein>
<dbReference type="AlphaFoldDB" id="A0A7J7JFD6"/>
<keyword evidence="4 11" id="KW-0949">S-adenosyl-L-methionine</keyword>
<dbReference type="OrthoDB" id="1298661at2759"/>
<name>A0A7J7JFD6_BUGNE</name>
<keyword evidence="3" id="KW-0808">Transferase</keyword>
<evidence type="ECO:0000313" key="12">
    <source>
        <dbReference type="EMBL" id="KAF6024301.1"/>
    </source>
</evidence>
<comment type="similarity">
    <text evidence="1">Belongs to the methyltransferase superfamily. NTM1 family.</text>
</comment>
<reference evidence="12" key="1">
    <citation type="submission" date="2020-06" db="EMBL/GenBank/DDBJ databases">
        <title>Draft genome of Bugula neritina, a colonial animal packing powerful symbionts and potential medicines.</title>
        <authorList>
            <person name="Rayko M."/>
        </authorList>
    </citation>
    <scope>NUCLEOTIDE SEQUENCE [LARGE SCALE GENOMIC DNA]</scope>
    <source>
        <strain evidence="12">Kwan_BN1</strain>
    </source>
</reference>
<evidence type="ECO:0000256" key="6">
    <source>
        <dbReference type="ARBA" id="ARBA00039449"/>
    </source>
</evidence>
<dbReference type="GO" id="GO:0005737">
    <property type="term" value="C:cytoplasm"/>
    <property type="evidence" value="ECO:0007669"/>
    <property type="project" value="TreeGrafter"/>
</dbReference>
<dbReference type="GO" id="GO:0071885">
    <property type="term" value="F:N-terminal protein N-methyltransferase activity"/>
    <property type="evidence" value="ECO:0007669"/>
    <property type="project" value="UniProtKB-EC"/>
</dbReference>
<evidence type="ECO:0000256" key="1">
    <source>
        <dbReference type="ARBA" id="ARBA00009059"/>
    </source>
</evidence>
<proteinExistence type="inferred from homology"/>
<gene>
    <name evidence="12" type="ORF">EB796_017394</name>
</gene>
<dbReference type="PIRSF" id="PIRSF016958">
    <property type="entry name" value="DUF858_MeTrfase_lik"/>
    <property type="match status" value="1"/>
</dbReference>
<keyword evidence="13" id="KW-1185">Reference proteome</keyword>
<feature type="binding site" evidence="11">
    <location>
        <position position="71"/>
    </location>
    <ligand>
        <name>S-adenosyl-L-methionine</name>
        <dbReference type="ChEBI" id="CHEBI:59789"/>
    </ligand>
</feature>
<comment type="caution">
    <text evidence="12">The sequence shown here is derived from an EMBL/GenBank/DDBJ whole genome shotgun (WGS) entry which is preliminary data.</text>
</comment>
<dbReference type="InterPro" id="IPR008576">
    <property type="entry name" value="MeTrfase_NTM1"/>
</dbReference>
<organism evidence="12 13">
    <name type="scientific">Bugula neritina</name>
    <name type="common">Brown bryozoan</name>
    <name type="synonym">Sertularia neritina</name>
    <dbReference type="NCBI Taxonomy" id="10212"/>
    <lineage>
        <taxon>Eukaryota</taxon>
        <taxon>Metazoa</taxon>
        <taxon>Spiralia</taxon>
        <taxon>Lophotrochozoa</taxon>
        <taxon>Bryozoa</taxon>
        <taxon>Gymnolaemata</taxon>
        <taxon>Cheilostomatida</taxon>
        <taxon>Flustrina</taxon>
        <taxon>Buguloidea</taxon>
        <taxon>Bugulidae</taxon>
        <taxon>Bugula</taxon>
    </lineage>
</organism>
<dbReference type="EC" id="2.1.1.244" evidence="5"/>
<evidence type="ECO:0000256" key="3">
    <source>
        <dbReference type="ARBA" id="ARBA00022679"/>
    </source>
</evidence>
<dbReference type="Gene3D" id="3.40.50.150">
    <property type="entry name" value="Vaccinia Virus protein VP39"/>
    <property type="match status" value="2"/>
</dbReference>
<feature type="binding site" evidence="11">
    <location>
        <position position="76"/>
    </location>
    <ligand>
        <name>S-adenosyl-L-methionine</name>
        <dbReference type="ChEBI" id="CHEBI:59789"/>
    </ligand>
</feature>
<evidence type="ECO:0000256" key="11">
    <source>
        <dbReference type="PIRSR" id="PIRSR016958-1"/>
    </source>
</evidence>
<dbReference type="PANTHER" id="PTHR12753:SF0">
    <property type="entry name" value="ALPHA N-TERMINAL PROTEIN METHYLTRANSFERASE 1"/>
    <property type="match status" value="1"/>
</dbReference>
<evidence type="ECO:0000256" key="2">
    <source>
        <dbReference type="ARBA" id="ARBA00022603"/>
    </source>
</evidence>
<comment type="catalytic activity">
    <reaction evidence="10">
        <text>N-terminal L-alanyl-L-prolyl-L-lysyl-[protein] + 3 S-adenosyl-L-methionine = N-terminal N,N,N-trimethyl-L-alanyl-L-prolyl-L-lysyl-[protein] + 3 S-adenosyl-L-homocysteine + 3 H(+)</text>
        <dbReference type="Rhea" id="RHEA:54712"/>
        <dbReference type="Rhea" id="RHEA-COMP:13785"/>
        <dbReference type="Rhea" id="RHEA-COMP:13971"/>
        <dbReference type="ChEBI" id="CHEBI:15378"/>
        <dbReference type="ChEBI" id="CHEBI:57856"/>
        <dbReference type="ChEBI" id="CHEBI:59789"/>
        <dbReference type="ChEBI" id="CHEBI:138057"/>
        <dbReference type="ChEBI" id="CHEBI:138315"/>
        <dbReference type="EC" id="2.1.1.244"/>
    </reaction>
</comment>
<evidence type="ECO:0000313" key="13">
    <source>
        <dbReference type="Proteomes" id="UP000593567"/>
    </source>
</evidence>